<dbReference type="KEGG" id="lyd:D7I47_01225"/>
<evidence type="ECO:0000313" key="2">
    <source>
        <dbReference type="EMBL" id="AYF97009.1"/>
    </source>
</evidence>
<dbReference type="Proteomes" id="UP000278886">
    <property type="component" value="Chromosome"/>
</dbReference>
<evidence type="ECO:0000256" key="1">
    <source>
        <dbReference type="SAM" id="SignalP"/>
    </source>
</evidence>
<evidence type="ECO:0008006" key="4">
    <source>
        <dbReference type="Google" id="ProtNLM"/>
    </source>
</evidence>
<keyword evidence="1" id="KW-0732">Signal</keyword>
<accession>A0A387B7B1</accession>
<name>A0A387B7B1_9MICO</name>
<sequence length="137" mass="14210">MQILRASVIVAIALAASTLTACGALLPPSEDDIAGSYSAAGATVVMDADGSCEVSGFPASVDVGPDGEPVFGTELIDGSCTWELGELLYSGAWELQVVTTDAVGDDLQLQWLHPFGEDGCLVRTLGDPDGGEYWRLC</sequence>
<reference evidence="3" key="1">
    <citation type="submission" date="2018-09" db="EMBL/GenBank/DDBJ databases">
        <title>Genome sequencing of strain 2DFWR-13.</title>
        <authorList>
            <person name="Heo J."/>
            <person name="Kim S.-J."/>
            <person name="Kwon S.-W."/>
        </authorList>
    </citation>
    <scope>NUCLEOTIDE SEQUENCE [LARGE SCALE GENOMIC DNA]</scope>
    <source>
        <strain evidence="3">2DFWR-13</strain>
    </source>
</reference>
<dbReference type="AlphaFoldDB" id="A0A387B7B1"/>
<gene>
    <name evidence="2" type="ORF">D7I47_01225</name>
</gene>
<dbReference type="RefSeq" id="WP_120761360.1">
    <property type="nucleotide sequence ID" value="NZ_CP032630.1"/>
</dbReference>
<evidence type="ECO:0000313" key="3">
    <source>
        <dbReference type="Proteomes" id="UP000278886"/>
    </source>
</evidence>
<keyword evidence="3" id="KW-1185">Reference proteome</keyword>
<organism evidence="2 3">
    <name type="scientific">Protaetiibacter intestinalis</name>
    <dbReference type="NCBI Taxonomy" id="2419774"/>
    <lineage>
        <taxon>Bacteria</taxon>
        <taxon>Bacillati</taxon>
        <taxon>Actinomycetota</taxon>
        <taxon>Actinomycetes</taxon>
        <taxon>Micrococcales</taxon>
        <taxon>Microbacteriaceae</taxon>
        <taxon>Protaetiibacter</taxon>
    </lineage>
</organism>
<proteinExistence type="predicted"/>
<feature type="chain" id="PRO_5038516150" description="Lipoprotein" evidence="1">
    <location>
        <begin position="22"/>
        <end position="137"/>
    </location>
</feature>
<protein>
    <recommendedName>
        <fullName evidence="4">Lipoprotein</fullName>
    </recommendedName>
</protein>
<dbReference type="EMBL" id="CP032630">
    <property type="protein sequence ID" value="AYF97009.1"/>
    <property type="molecule type" value="Genomic_DNA"/>
</dbReference>
<feature type="signal peptide" evidence="1">
    <location>
        <begin position="1"/>
        <end position="21"/>
    </location>
</feature>
<dbReference type="PROSITE" id="PS51257">
    <property type="entry name" value="PROKAR_LIPOPROTEIN"/>
    <property type="match status" value="1"/>
</dbReference>